<dbReference type="GeneID" id="88172207"/>
<comment type="function">
    <text evidence="6">Autophagy-specific protein that functions in response to autophagy-inducing signals as a scaffold to recruit other ATG proteins to organize preautophagosomal structure (PAS) formation. Modulates the timing and magnitude of the autophagy response, such as the size of the sequestering vesicles. Plays particularly a role in pexophagy and nucleophagy.</text>
</comment>
<evidence type="ECO:0000256" key="4">
    <source>
        <dbReference type="ARBA" id="ARBA00023006"/>
    </source>
</evidence>
<keyword evidence="5" id="KW-0472">Membrane</keyword>
<dbReference type="PANTHER" id="PTHR28005:SF1">
    <property type="entry name" value="AUTOPHAGY-RELATED PROTEIN 17"/>
    <property type="match status" value="1"/>
</dbReference>
<evidence type="ECO:0000313" key="9">
    <source>
        <dbReference type="Proteomes" id="UP001338582"/>
    </source>
</evidence>
<dbReference type="AlphaFoldDB" id="A0AAX4H5P1"/>
<reference evidence="8 9" key="1">
    <citation type="submission" date="2023-10" db="EMBL/GenBank/DDBJ databases">
        <title>Draft Genome Sequence of Candida saopaulonensis from a very Premature Infant with Sepsis.</title>
        <authorList>
            <person name="Ning Y."/>
            <person name="Dai R."/>
            <person name="Xiao M."/>
            <person name="Xu Y."/>
            <person name="Yan Q."/>
            <person name="Zhang L."/>
        </authorList>
    </citation>
    <scope>NUCLEOTIDE SEQUENCE [LARGE SCALE GENOMIC DNA]</scope>
    <source>
        <strain evidence="8 9">19XY460</strain>
    </source>
</reference>
<evidence type="ECO:0000259" key="7">
    <source>
        <dbReference type="Pfam" id="PF04108"/>
    </source>
</evidence>
<evidence type="ECO:0000256" key="6">
    <source>
        <dbReference type="RuleBase" id="RU368080"/>
    </source>
</evidence>
<accession>A0AAX4H5P1</accession>
<dbReference type="GO" id="GO:0034045">
    <property type="term" value="C:phagophore assembly site membrane"/>
    <property type="evidence" value="ECO:0007669"/>
    <property type="project" value="UniProtKB-SubCell"/>
</dbReference>
<dbReference type="Proteomes" id="UP001338582">
    <property type="component" value="Chromosome 1"/>
</dbReference>
<dbReference type="GO" id="GO:0034727">
    <property type="term" value="P:piecemeal microautophagy of the nucleus"/>
    <property type="evidence" value="ECO:0007669"/>
    <property type="project" value="TreeGrafter"/>
</dbReference>
<keyword evidence="9" id="KW-1185">Reference proteome</keyword>
<evidence type="ECO:0000256" key="2">
    <source>
        <dbReference type="ARBA" id="ARBA00013806"/>
    </source>
</evidence>
<comment type="subcellular location">
    <subcellularLocation>
        <location evidence="6">Cytoplasm</location>
    </subcellularLocation>
    <subcellularLocation>
        <location evidence="6">Preautophagosomal structure membrane</location>
        <topology evidence="6">Peripheral membrane protein</topology>
    </subcellularLocation>
</comment>
<protein>
    <recommendedName>
        <fullName evidence="2 6">Autophagy-related protein 17</fullName>
    </recommendedName>
</protein>
<organism evidence="8 9">
    <name type="scientific">Australozyma saopauloensis</name>
    <dbReference type="NCBI Taxonomy" id="291208"/>
    <lineage>
        <taxon>Eukaryota</taxon>
        <taxon>Fungi</taxon>
        <taxon>Dikarya</taxon>
        <taxon>Ascomycota</taxon>
        <taxon>Saccharomycotina</taxon>
        <taxon>Pichiomycetes</taxon>
        <taxon>Metschnikowiaceae</taxon>
        <taxon>Australozyma</taxon>
    </lineage>
</organism>
<keyword evidence="3 6" id="KW-0963">Cytoplasm</keyword>
<dbReference type="Pfam" id="PF04108">
    <property type="entry name" value="ATG17_like"/>
    <property type="match status" value="1"/>
</dbReference>
<dbReference type="EMBL" id="CP138894">
    <property type="protein sequence ID" value="WPK23890.1"/>
    <property type="molecule type" value="Genomic_DNA"/>
</dbReference>
<comment type="similarity">
    <text evidence="1 6">Belongs to the ATG17 family.</text>
</comment>
<gene>
    <name evidence="8" type="ORF">PUMCH_001140</name>
</gene>
<evidence type="ECO:0000256" key="1">
    <source>
        <dbReference type="ARBA" id="ARBA00006259"/>
    </source>
</evidence>
<dbReference type="InterPro" id="IPR007240">
    <property type="entry name" value="Atg17"/>
</dbReference>
<dbReference type="GO" id="GO:0000422">
    <property type="term" value="P:autophagy of mitochondrion"/>
    <property type="evidence" value="ECO:0007669"/>
    <property type="project" value="TreeGrafter"/>
</dbReference>
<keyword evidence="4 6" id="KW-0072">Autophagy</keyword>
<dbReference type="GO" id="GO:0030295">
    <property type="term" value="F:protein kinase activator activity"/>
    <property type="evidence" value="ECO:0007669"/>
    <property type="project" value="TreeGrafter"/>
</dbReference>
<evidence type="ECO:0000256" key="3">
    <source>
        <dbReference type="ARBA" id="ARBA00022490"/>
    </source>
</evidence>
<dbReference type="GO" id="GO:1990316">
    <property type="term" value="C:Atg1/ULK1 kinase complex"/>
    <property type="evidence" value="ECO:0007669"/>
    <property type="project" value="TreeGrafter"/>
</dbReference>
<dbReference type="KEGG" id="asau:88172207"/>
<dbReference type="GO" id="GO:0060090">
    <property type="term" value="F:molecular adaptor activity"/>
    <property type="evidence" value="ECO:0007669"/>
    <property type="project" value="TreeGrafter"/>
</dbReference>
<sequence>MPSRIEIVAWKDDAQRTLERAQVLSSRANDNLQESTRILTKQLPSKLNEVTAQVGIAKKAHTQLLVQVNDIERIATKLTASHQALIDKEMKPALLRLNKVLKELEQVEVPEFLIPSESGTTHHLSDFVSWSELDQLRHNIQIYEENCEKVSKFLLAQVSEIGDKFRSGSGKFTHTMKLYDSKVAEVKVLMNEAVGKSPPKNISNILLSLLKENTSLENELASVLKMLTNHFDQCTLAAQWNTATDEESLQVLQEDSMELPSVLKEIEAIHDIIENNLSRANQFMELKMPALEQVLNQCEKWGHWYSKFTNEDIISFLLLYLKCSELYDQSSLSKDTEEDSALASRKKSPVIEYTEILEQLHHHYEKFRSVYQKNYLTELHHEQFVYPRQYLKQLDEYLNVELLKLDRSEKERRRNWLQKYGEYIPRQFFLPGEFNQPQVIQVLSEGLDDVDSEATIESEAKLLELIKKLRA</sequence>
<proteinExistence type="inferred from homology"/>
<dbReference type="InterPro" id="IPR045326">
    <property type="entry name" value="ATG17-like_dom"/>
</dbReference>
<dbReference type="GO" id="GO:0000045">
    <property type="term" value="P:autophagosome assembly"/>
    <property type="evidence" value="ECO:0007669"/>
    <property type="project" value="TreeGrafter"/>
</dbReference>
<evidence type="ECO:0000256" key="5">
    <source>
        <dbReference type="ARBA" id="ARBA00023136"/>
    </source>
</evidence>
<dbReference type="RefSeq" id="XP_062876275.1">
    <property type="nucleotide sequence ID" value="XM_063020205.1"/>
</dbReference>
<feature type="domain" description="Autophagy protein ATG17-like" evidence="7">
    <location>
        <begin position="17"/>
        <end position="424"/>
    </location>
</feature>
<evidence type="ECO:0000313" key="8">
    <source>
        <dbReference type="EMBL" id="WPK23890.1"/>
    </source>
</evidence>
<name>A0AAX4H5P1_9ASCO</name>
<dbReference type="PANTHER" id="PTHR28005">
    <property type="entry name" value="AUTOPHAGY-RELATED PROTEIN 17"/>
    <property type="match status" value="1"/>
</dbReference>